<dbReference type="InterPro" id="IPR048017">
    <property type="entry name" value="Y4cF-like"/>
</dbReference>
<evidence type="ECO:0000259" key="2">
    <source>
        <dbReference type="Pfam" id="PF11972"/>
    </source>
</evidence>
<dbReference type="InterPro" id="IPR021068">
    <property type="entry name" value="HTH_DNA-bd"/>
</dbReference>
<protein>
    <submittedName>
        <fullName evidence="3">Uncharacterized protein</fullName>
    </submittedName>
</protein>
<dbReference type="AlphaFoldDB" id="A0A2U1SNF9"/>
<evidence type="ECO:0000313" key="3">
    <source>
        <dbReference type="EMBL" id="PWB93147.1"/>
    </source>
</evidence>
<dbReference type="OrthoDB" id="7989940at2"/>
<organism evidence="3 4">
    <name type="scientific">Methylosinus sporium</name>
    <dbReference type="NCBI Taxonomy" id="428"/>
    <lineage>
        <taxon>Bacteria</taxon>
        <taxon>Pseudomonadati</taxon>
        <taxon>Pseudomonadota</taxon>
        <taxon>Alphaproteobacteria</taxon>
        <taxon>Hyphomicrobiales</taxon>
        <taxon>Methylocystaceae</taxon>
        <taxon>Methylosinus</taxon>
    </lineage>
</organism>
<feature type="domain" description="HTH DNA binding" evidence="2">
    <location>
        <begin position="316"/>
        <end position="371"/>
    </location>
</feature>
<dbReference type="Pfam" id="PF11972">
    <property type="entry name" value="HTH_13"/>
    <property type="match status" value="1"/>
</dbReference>
<dbReference type="NCBIfam" id="NF040876">
    <property type="entry name" value="RHE_PE00001_fam"/>
    <property type="match status" value="1"/>
</dbReference>
<keyword evidence="4" id="KW-1185">Reference proteome</keyword>
<evidence type="ECO:0000259" key="1">
    <source>
        <dbReference type="Pfam" id="PF07756"/>
    </source>
</evidence>
<reference evidence="3 4" key="1">
    <citation type="journal article" date="2018" name="Appl. Microbiol. Biotechnol.">
        <title>Co-cultivation of the strictly anaerobic methanogen Methanosarcina barkeri with aerobic methanotrophs in an oxygen-limited membrane bioreactor.</title>
        <authorList>
            <person name="In 't Zandt M.H."/>
            <person name="van den Bosch T.J.M."/>
            <person name="Rijkers R."/>
            <person name="van Kessel M.A.H.J."/>
            <person name="Jetten M.S.M."/>
            <person name="Welte C.U."/>
        </authorList>
    </citation>
    <scope>NUCLEOTIDE SEQUENCE [LARGE SCALE GENOMIC DNA]</scope>
    <source>
        <strain evidence="3 4">DSM 17706</strain>
    </source>
</reference>
<dbReference type="RefSeq" id="WP_108917999.1">
    <property type="nucleotide sequence ID" value="NZ_BGJY01000004.1"/>
</dbReference>
<dbReference type="InterPro" id="IPR011670">
    <property type="entry name" value="DUF1612"/>
</dbReference>
<sequence length="371" mass="41455">MGLDLPGSVSFEPLQAPFESASDALARFDERLRSSPVAEAFVLRAHFHDACAALWRAGEFVQLEDLVLHDAGMDVRTPTHELVRAHAVLLTRRRIADREPGWALTTDGLASLRGAWRPNGVACEPTAGSLVMVEAADREVDDEDYETILTGEFAEIDELLARTSRPIERIQPVPPKRDDSGLVYDEDWDREARLAEWRERLGRSQNLPPLMAASVALDAWEEIEPLQRSGWLGPLLAAALLRSRGKTRHHLAALHSGFRYAKYRRVGRDDLETRLIALACAIETMANADAKELDRLTLARELLLRKCKGRRTNSRMPQLVELCLASPVVTVPLAAKELRVSQQAATTMFDELSSNLRELTGRGRYRAWAVV</sequence>
<evidence type="ECO:0000313" key="4">
    <source>
        <dbReference type="Proteomes" id="UP000245137"/>
    </source>
</evidence>
<gene>
    <name evidence="3" type="ORF">C5689_14595</name>
</gene>
<dbReference type="Proteomes" id="UP000245137">
    <property type="component" value="Unassembled WGS sequence"/>
</dbReference>
<accession>A0A2U1SNF9</accession>
<name>A0A2U1SNF9_METSR</name>
<comment type="caution">
    <text evidence="3">The sequence shown here is derived from an EMBL/GenBank/DDBJ whole genome shotgun (WGS) entry which is preliminary data.</text>
</comment>
<dbReference type="Pfam" id="PF07756">
    <property type="entry name" value="DUF1612"/>
    <property type="match status" value="1"/>
</dbReference>
<dbReference type="EMBL" id="PUIV01000027">
    <property type="protein sequence ID" value="PWB93147.1"/>
    <property type="molecule type" value="Genomic_DNA"/>
</dbReference>
<proteinExistence type="predicted"/>
<feature type="domain" description="DUF1612" evidence="1">
    <location>
        <begin position="182"/>
        <end position="307"/>
    </location>
</feature>